<evidence type="ECO:0000256" key="4">
    <source>
        <dbReference type="ARBA" id="ARBA00047707"/>
    </source>
</evidence>
<sequence length="587" mass="64473">MATQTLTEDVRAWLERFSAALEESDLEKVLALFGDQCFWRDMVSFTWNVKTAEGKDEIRAMLEATLPSAAPASWRVEGEAMEMFGAVTAFVAFETATGRGKGHLRLVDGKCFTLLTTLYELKGFEEKIGASRLPGRNLAPEPNRQSWAAKRELERGELGYGKQPFVVIVGAGHSGVMLAARLRALNVPTIVVDKGSPGDSWRNRYGSLHLHTPSYMDNFPYLDYPAGWPTYPSKDEMGDWIEAYVKIMNVNVWSHSSVESSTFDDESKEWAVAVTRPDGKTLTLRPKHLVLCTGMYGDPRVPDFSGAEIFGGSQHHSSRHGCGGADFAGKKCVVIGTGTSGHDVAQDLWEKGADVTMVQRSPVFVIRSETLAAVYVDPLFHDSSPMSQQHADLLMVSTPYRLVAPFQAPMVEEIKRRDGDLHERLRERGFRVHFAEDGSGLAGLLNRTATGYYYNMGASYLIASGEIKVRSGGVEKVTERTVVLTDGSQVPADVIVYATGSRPVSEVVARVTSPEVAAKVGPLWGYGSGLDGDPGPWEGELRNIYKPTAQEGLWFHIGGLVQTRFGSLLVALQLKARFEGLPTPVYR</sequence>
<keyword evidence="5" id="KW-0503">Monooxygenase</keyword>
<dbReference type="OrthoDB" id="66881at2759"/>
<evidence type="ECO:0000256" key="3">
    <source>
        <dbReference type="ARBA" id="ARBA00039148"/>
    </source>
</evidence>
<evidence type="ECO:0000313" key="6">
    <source>
        <dbReference type="Proteomes" id="UP000054558"/>
    </source>
</evidence>
<dbReference type="Gene3D" id="3.10.450.50">
    <property type="match status" value="1"/>
</dbReference>
<name>A0A1Y1I0S4_KLENI</name>
<organism evidence="5 6">
    <name type="scientific">Klebsormidium nitens</name>
    <name type="common">Green alga</name>
    <name type="synonym">Ulothrix nitens</name>
    <dbReference type="NCBI Taxonomy" id="105231"/>
    <lineage>
        <taxon>Eukaryota</taxon>
        <taxon>Viridiplantae</taxon>
        <taxon>Streptophyta</taxon>
        <taxon>Klebsormidiophyceae</taxon>
        <taxon>Klebsormidiales</taxon>
        <taxon>Klebsormidiaceae</taxon>
        <taxon>Klebsormidium</taxon>
    </lineage>
</organism>
<keyword evidence="2" id="KW-0560">Oxidoreductase</keyword>
<gene>
    <name evidence="5" type="ORF">KFL_001090340</name>
</gene>
<dbReference type="SUPFAM" id="SSF51905">
    <property type="entry name" value="FAD/NAD(P)-binding domain"/>
    <property type="match status" value="2"/>
</dbReference>
<evidence type="ECO:0000256" key="1">
    <source>
        <dbReference type="ARBA" id="ARBA00009183"/>
    </source>
</evidence>
<reference evidence="5 6" key="1">
    <citation type="journal article" date="2014" name="Nat. Commun.">
        <title>Klebsormidium flaccidum genome reveals primary factors for plant terrestrial adaptation.</title>
        <authorList>
            <person name="Hori K."/>
            <person name="Maruyama F."/>
            <person name="Fujisawa T."/>
            <person name="Togashi T."/>
            <person name="Yamamoto N."/>
            <person name="Seo M."/>
            <person name="Sato S."/>
            <person name="Yamada T."/>
            <person name="Mori H."/>
            <person name="Tajima N."/>
            <person name="Moriyama T."/>
            <person name="Ikeuchi M."/>
            <person name="Watanabe M."/>
            <person name="Wada H."/>
            <person name="Kobayashi K."/>
            <person name="Saito M."/>
            <person name="Masuda T."/>
            <person name="Sasaki-Sekimoto Y."/>
            <person name="Mashiguchi K."/>
            <person name="Awai K."/>
            <person name="Shimojima M."/>
            <person name="Masuda S."/>
            <person name="Iwai M."/>
            <person name="Nobusawa T."/>
            <person name="Narise T."/>
            <person name="Kondo S."/>
            <person name="Saito H."/>
            <person name="Sato R."/>
            <person name="Murakawa M."/>
            <person name="Ihara Y."/>
            <person name="Oshima-Yamada Y."/>
            <person name="Ohtaka K."/>
            <person name="Satoh M."/>
            <person name="Sonobe K."/>
            <person name="Ishii M."/>
            <person name="Ohtani R."/>
            <person name="Kanamori-Sato M."/>
            <person name="Honoki R."/>
            <person name="Miyazaki D."/>
            <person name="Mochizuki H."/>
            <person name="Umetsu J."/>
            <person name="Higashi K."/>
            <person name="Shibata D."/>
            <person name="Kamiya Y."/>
            <person name="Sato N."/>
            <person name="Nakamura Y."/>
            <person name="Tabata S."/>
            <person name="Ida S."/>
            <person name="Kurokawa K."/>
            <person name="Ohta H."/>
        </authorList>
    </citation>
    <scope>NUCLEOTIDE SEQUENCE [LARGE SCALE GENOMIC DNA]</scope>
    <source>
        <strain evidence="5 6">NIES-2285</strain>
    </source>
</reference>
<dbReference type="STRING" id="105231.A0A1Y1I0S4"/>
<dbReference type="InterPro" id="IPR032710">
    <property type="entry name" value="NTF2-like_dom_sf"/>
</dbReference>
<comment type="similarity">
    <text evidence="1">Belongs to the FMO family.</text>
</comment>
<dbReference type="Gene3D" id="3.50.50.60">
    <property type="entry name" value="FAD/NAD(P)-binding domain"/>
    <property type="match status" value="1"/>
</dbReference>
<dbReference type="GO" id="GO:0004497">
    <property type="term" value="F:monooxygenase activity"/>
    <property type="evidence" value="ECO:0000318"/>
    <property type="project" value="GO_Central"/>
</dbReference>
<proteinExistence type="inferred from homology"/>
<keyword evidence="6" id="KW-1185">Reference proteome</keyword>
<dbReference type="Pfam" id="PF13738">
    <property type="entry name" value="Pyr_redox_3"/>
    <property type="match status" value="1"/>
</dbReference>
<dbReference type="InterPro" id="IPR036188">
    <property type="entry name" value="FAD/NAD-bd_sf"/>
</dbReference>
<dbReference type="InterPro" id="IPR050982">
    <property type="entry name" value="Auxin_biosynth/cation_transpt"/>
</dbReference>
<dbReference type="GO" id="GO:0103075">
    <property type="term" value="F:indole-3-pyruvate monooxygenase activity"/>
    <property type="evidence" value="ECO:0007669"/>
    <property type="project" value="UniProtKB-EC"/>
</dbReference>
<dbReference type="EC" id="1.14.13.168" evidence="3"/>
<accession>A0A1Y1I0S4</accession>
<dbReference type="AlphaFoldDB" id="A0A1Y1I0S4"/>
<evidence type="ECO:0000313" key="5">
    <source>
        <dbReference type="EMBL" id="GAQ82387.1"/>
    </source>
</evidence>
<protein>
    <recommendedName>
        <fullName evidence="3">indole-3-pyruvate monooxygenase</fullName>
        <ecNumber evidence="3">1.14.13.168</ecNumber>
    </recommendedName>
</protein>
<dbReference type="OMA" id="MHEFQIP"/>
<dbReference type="PANTHER" id="PTHR43539:SF68">
    <property type="entry name" value="FLAVIN-BINDING MONOOXYGENASE-LIKE PROTEIN (AFU_ORTHOLOGUE AFUA_4G09220)"/>
    <property type="match status" value="1"/>
</dbReference>
<evidence type="ECO:0000256" key="2">
    <source>
        <dbReference type="ARBA" id="ARBA00023002"/>
    </source>
</evidence>
<dbReference type="EMBL" id="DF237058">
    <property type="protein sequence ID" value="GAQ82387.1"/>
    <property type="molecule type" value="Genomic_DNA"/>
</dbReference>
<dbReference type="GO" id="GO:0050660">
    <property type="term" value="F:flavin adenine dinucleotide binding"/>
    <property type="evidence" value="ECO:0000318"/>
    <property type="project" value="GO_Central"/>
</dbReference>
<dbReference type="Proteomes" id="UP000054558">
    <property type="component" value="Unassembled WGS sequence"/>
</dbReference>
<dbReference type="PANTHER" id="PTHR43539">
    <property type="entry name" value="FLAVIN-BINDING MONOOXYGENASE-LIKE PROTEIN (AFU_ORTHOLOGUE AFUA_4G09220)"/>
    <property type="match status" value="1"/>
</dbReference>
<dbReference type="SMR" id="A0A1Y1I0S4"/>
<dbReference type="SUPFAM" id="SSF54427">
    <property type="entry name" value="NTF2-like"/>
    <property type="match status" value="1"/>
</dbReference>
<comment type="catalytic activity">
    <reaction evidence="4">
        <text>indole-3-pyruvate + NADPH + O2 + H(+) = (indol-3-yl)acetate + CO2 + NADP(+) + H2O</text>
        <dbReference type="Rhea" id="RHEA:34331"/>
        <dbReference type="ChEBI" id="CHEBI:15377"/>
        <dbReference type="ChEBI" id="CHEBI:15378"/>
        <dbReference type="ChEBI" id="CHEBI:15379"/>
        <dbReference type="ChEBI" id="CHEBI:16526"/>
        <dbReference type="ChEBI" id="CHEBI:17640"/>
        <dbReference type="ChEBI" id="CHEBI:30854"/>
        <dbReference type="ChEBI" id="CHEBI:57783"/>
        <dbReference type="ChEBI" id="CHEBI:58349"/>
        <dbReference type="EC" id="1.14.13.168"/>
    </reaction>
</comment>